<feature type="region of interest" description="Disordered" evidence="1">
    <location>
        <begin position="100"/>
        <end position="122"/>
    </location>
</feature>
<evidence type="ECO:0000313" key="3">
    <source>
        <dbReference type="Proteomes" id="UP001172155"/>
    </source>
</evidence>
<feature type="compositionally biased region" description="Basic and acidic residues" evidence="1">
    <location>
        <begin position="100"/>
        <end position="114"/>
    </location>
</feature>
<dbReference type="Proteomes" id="UP001172155">
    <property type="component" value="Unassembled WGS sequence"/>
</dbReference>
<evidence type="ECO:0000313" key="2">
    <source>
        <dbReference type="EMBL" id="KAK0752727.1"/>
    </source>
</evidence>
<comment type="caution">
    <text evidence="2">The sequence shown here is derived from an EMBL/GenBank/DDBJ whole genome shotgun (WGS) entry which is preliminary data.</text>
</comment>
<protein>
    <submittedName>
        <fullName evidence="2">Uncharacterized protein</fullName>
    </submittedName>
</protein>
<keyword evidence="3" id="KW-1185">Reference proteome</keyword>
<accession>A0AA40F7L9</accession>
<name>A0AA40F7L9_9PEZI</name>
<evidence type="ECO:0000256" key="1">
    <source>
        <dbReference type="SAM" id="MobiDB-lite"/>
    </source>
</evidence>
<proteinExistence type="predicted"/>
<dbReference type="EMBL" id="JAUKUD010000001">
    <property type="protein sequence ID" value="KAK0752727.1"/>
    <property type="molecule type" value="Genomic_DNA"/>
</dbReference>
<sequence>MIAQQELVPLPGHSASVIGSQTQADNAKPNPPPTRRARYLESKTKPNSPASMAACLPPRRPPDPVRALEMIVFWQLEMPQNGAPQPRLGTYMSVSEREDNLAAKTTHTSDHGERVGQIIQEN</sequence>
<feature type="region of interest" description="Disordered" evidence="1">
    <location>
        <begin position="1"/>
        <end position="61"/>
    </location>
</feature>
<organism evidence="2 3">
    <name type="scientific">Schizothecium vesticola</name>
    <dbReference type="NCBI Taxonomy" id="314040"/>
    <lineage>
        <taxon>Eukaryota</taxon>
        <taxon>Fungi</taxon>
        <taxon>Dikarya</taxon>
        <taxon>Ascomycota</taxon>
        <taxon>Pezizomycotina</taxon>
        <taxon>Sordariomycetes</taxon>
        <taxon>Sordariomycetidae</taxon>
        <taxon>Sordariales</taxon>
        <taxon>Schizotheciaceae</taxon>
        <taxon>Schizothecium</taxon>
    </lineage>
</organism>
<gene>
    <name evidence="2" type="ORF">B0T18DRAFT_395274</name>
</gene>
<reference evidence="2" key="1">
    <citation type="submission" date="2023-06" db="EMBL/GenBank/DDBJ databases">
        <title>Genome-scale phylogeny and comparative genomics of the fungal order Sordariales.</title>
        <authorList>
            <consortium name="Lawrence Berkeley National Laboratory"/>
            <person name="Hensen N."/>
            <person name="Bonometti L."/>
            <person name="Westerberg I."/>
            <person name="Brannstrom I.O."/>
            <person name="Guillou S."/>
            <person name="Cros-Aarteil S."/>
            <person name="Calhoun S."/>
            <person name="Haridas S."/>
            <person name="Kuo A."/>
            <person name="Mondo S."/>
            <person name="Pangilinan J."/>
            <person name="Riley R."/>
            <person name="LaButti K."/>
            <person name="Andreopoulos B."/>
            <person name="Lipzen A."/>
            <person name="Chen C."/>
            <person name="Yanf M."/>
            <person name="Daum C."/>
            <person name="Ng V."/>
            <person name="Clum A."/>
            <person name="Steindorff A."/>
            <person name="Ohm R."/>
            <person name="Martin F."/>
            <person name="Silar P."/>
            <person name="Natvig D."/>
            <person name="Lalanne C."/>
            <person name="Gautier V."/>
            <person name="Ament-velasquez S.L."/>
            <person name="Kruys A."/>
            <person name="Hutchinson M.I."/>
            <person name="Powell A.J."/>
            <person name="Barry K."/>
            <person name="Miller A.N."/>
            <person name="Grigoriev I.V."/>
            <person name="Debuchy R."/>
            <person name="Gladieux P."/>
            <person name="Thoren M.H."/>
            <person name="Johannesson H."/>
        </authorList>
    </citation>
    <scope>NUCLEOTIDE SEQUENCE</scope>
    <source>
        <strain evidence="2">SMH3187-1</strain>
    </source>
</reference>
<dbReference type="AlphaFoldDB" id="A0AA40F7L9"/>